<gene>
    <name evidence="1" type="ORF">CR513_46339</name>
</gene>
<evidence type="ECO:0000313" key="1">
    <source>
        <dbReference type="EMBL" id="RDX73972.1"/>
    </source>
</evidence>
<dbReference type="Proteomes" id="UP000257109">
    <property type="component" value="Unassembled WGS sequence"/>
</dbReference>
<dbReference type="OrthoDB" id="1428949at2759"/>
<evidence type="ECO:0000313" key="2">
    <source>
        <dbReference type="Proteomes" id="UP000257109"/>
    </source>
</evidence>
<dbReference type="PANTHER" id="PTHR11439">
    <property type="entry name" value="GAG-POL-RELATED RETROTRANSPOSON"/>
    <property type="match status" value="1"/>
</dbReference>
<dbReference type="PANTHER" id="PTHR11439:SF517">
    <property type="entry name" value="CYSTEINE-RICH RLK (RECEPTOR-LIKE PROTEIN KINASE) 8"/>
    <property type="match status" value="1"/>
</dbReference>
<keyword evidence="2" id="KW-1185">Reference proteome</keyword>
<dbReference type="AlphaFoldDB" id="A0A371F6P0"/>
<reference evidence="1" key="1">
    <citation type="submission" date="2018-05" db="EMBL/GenBank/DDBJ databases">
        <title>Draft genome of Mucuna pruriens seed.</title>
        <authorList>
            <person name="Nnadi N.E."/>
            <person name="Vos R."/>
            <person name="Hasami M.H."/>
            <person name="Devisetty U.K."/>
            <person name="Aguiy J.C."/>
        </authorList>
    </citation>
    <scope>NUCLEOTIDE SEQUENCE [LARGE SCALE GENOMIC DNA]</scope>
    <source>
        <strain evidence="1">JCA_2017</strain>
    </source>
</reference>
<dbReference type="EMBL" id="QJKJ01010338">
    <property type="protein sequence ID" value="RDX73972.1"/>
    <property type="molecule type" value="Genomic_DNA"/>
</dbReference>
<name>A0A371F6P0_MUCPR</name>
<evidence type="ECO:0008006" key="3">
    <source>
        <dbReference type="Google" id="ProtNLM"/>
    </source>
</evidence>
<feature type="non-terminal residue" evidence="1">
    <location>
        <position position="1"/>
    </location>
</feature>
<proteinExistence type="predicted"/>
<protein>
    <recommendedName>
        <fullName evidence="3">Copia protein</fullName>
    </recommendedName>
</protein>
<comment type="caution">
    <text evidence="1">The sequence shown here is derived from an EMBL/GenBank/DDBJ whole genome shotgun (WGS) entry which is preliminary data.</text>
</comment>
<sequence>MWEVDVGCCFMEPSTSTHMKVIKRILHYLIDFGLFYSPSNKFETMGFCDNTFAGDMIVLLLEILRSKLLREFNMNQEESTKIYIDNKSTQVLAKNLVFHEQSNYIGMRCEATLGEDTRLSCRFFTKPLKFEDFTKLEKDLNVKKRFFEFSNYGNVRNNN</sequence>
<organism evidence="1 2">
    <name type="scientific">Mucuna pruriens</name>
    <name type="common">Velvet bean</name>
    <name type="synonym">Dolichos pruriens</name>
    <dbReference type="NCBI Taxonomy" id="157652"/>
    <lineage>
        <taxon>Eukaryota</taxon>
        <taxon>Viridiplantae</taxon>
        <taxon>Streptophyta</taxon>
        <taxon>Embryophyta</taxon>
        <taxon>Tracheophyta</taxon>
        <taxon>Spermatophyta</taxon>
        <taxon>Magnoliopsida</taxon>
        <taxon>eudicotyledons</taxon>
        <taxon>Gunneridae</taxon>
        <taxon>Pentapetalae</taxon>
        <taxon>rosids</taxon>
        <taxon>fabids</taxon>
        <taxon>Fabales</taxon>
        <taxon>Fabaceae</taxon>
        <taxon>Papilionoideae</taxon>
        <taxon>50 kb inversion clade</taxon>
        <taxon>NPAAA clade</taxon>
        <taxon>indigoferoid/millettioid clade</taxon>
        <taxon>Phaseoleae</taxon>
        <taxon>Mucuna</taxon>
    </lineage>
</organism>
<accession>A0A371F6P0</accession>